<evidence type="ECO:0000313" key="2">
    <source>
        <dbReference type="Proteomes" id="UP001142055"/>
    </source>
</evidence>
<dbReference type="Proteomes" id="UP001142055">
    <property type="component" value="Chromosome 2"/>
</dbReference>
<dbReference type="OMA" id="AMEYNDF"/>
<name>A0A9Q0M683_BLOTA</name>
<comment type="caution">
    <text evidence="1">The sequence shown here is derived from an EMBL/GenBank/DDBJ whole genome shotgun (WGS) entry which is preliminary data.</text>
</comment>
<dbReference type="AlphaFoldDB" id="A0A9Q0M683"/>
<sequence>MYHLEQSTQTLLDSLNKIKNEIGSFDQCLYEDILEKEMLATENETPYMDLLTCSSAMISPKNVQKFQDSNNQKMSKVTKIETTHSNCPWPCTGKYDPSIGLGPLDNLFQNMVDKVIPQQQAFNNNPTIPVMNYQTNYSEYQTPIEIFDQSDKLTTIDQPNFDYIGNQFQTKVPNSIDYGLPQYTAEINSNAMEYNDFDFNNYVTFGFENNGFSKQSYDCRTTQETKEDQWYNDQQTNNYQIDQYEQQYYFNNNNNNNNMPYGVYNNGQGTYYQQIQ</sequence>
<proteinExistence type="predicted"/>
<dbReference type="EMBL" id="JAPWDV010000002">
    <property type="protein sequence ID" value="KAJ6219388.1"/>
    <property type="molecule type" value="Genomic_DNA"/>
</dbReference>
<evidence type="ECO:0000313" key="1">
    <source>
        <dbReference type="EMBL" id="KAJ6219388.1"/>
    </source>
</evidence>
<accession>A0A9Q0M683</accession>
<reference evidence="1" key="1">
    <citation type="submission" date="2022-12" db="EMBL/GenBank/DDBJ databases">
        <title>Genome assemblies of Blomia tropicalis.</title>
        <authorList>
            <person name="Cui Y."/>
        </authorList>
    </citation>
    <scope>NUCLEOTIDE SEQUENCE</scope>
    <source>
        <tissue evidence="1">Adult mites</tissue>
    </source>
</reference>
<protein>
    <submittedName>
        <fullName evidence="1">Uncharacterized protein</fullName>
    </submittedName>
</protein>
<gene>
    <name evidence="1" type="ORF">RDWZM_005200</name>
</gene>
<organism evidence="1 2">
    <name type="scientific">Blomia tropicalis</name>
    <name type="common">Mite</name>
    <dbReference type="NCBI Taxonomy" id="40697"/>
    <lineage>
        <taxon>Eukaryota</taxon>
        <taxon>Metazoa</taxon>
        <taxon>Ecdysozoa</taxon>
        <taxon>Arthropoda</taxon>
        <taxon>Chelicerata</taxon>
        <taxon>Arachnida</taxon>
        <taxon>Acari</taxon>
        <taxon>Acariformes</taxon>
        <taxon>Sarcoptiformes</taxon>
        <taxon>Astigmata</taxon>
        <taxon>Glycyphagoidea</taxon>
        <taxon>Echimyopodidae</taxon>
        <taxon>Blomia</taxon>
    </lineage>
</organism>
<keyword evidence="2" id="KW-1185">Reference proteome</keyword>